<organism evidence="1 2">
    <name type="scientific">Tenacibaculum piscium</name>
    <dbReference type="NCBI Taxonomy" id="1458515"/>
    <lineage>
        <taxon>Bacteria</taxon>
        <taxon>Pseudomonadati</taxon>
        <taxon>Bacteroidota</taxon>
        <taxon>Flavobacteriia</taxon>
        <taxon>Flavobacteriales</taxon>
        <taxon>Flavobacteriaceae</taxon>
        <taxon>Tenacibaculum</taxon>
    </lineage>
</organism>
<dbReference type="EMBL" id="OENF01000034">
    <property type="protein sequence ID" value="SOS74885.1"/>
    <property type="molecule type" value="Genomic_DNA"/>
</dbReference>
<dbReference type="Proteomes" id="UP000234211">
    <property type="component" value="Unassembled WGS sequence"/>
</dbReference>
<accession>A0A2H1YHC1</accession>
<reference evidence="2" key="1">
    <citation type="submission" date="2017-11" db="EMBL/GenBank/DDBJ databases">
        <authorList>
            <person name="Duchaud E."/>
        </authorList>
    </citation>
    <scope>NUCLEOTIDE SEQUENCE [LARGE SCALE GENOMIC DNA]</scope>
    <source>
        <strain evidence="2">Tenacibaculum sp. TNO020</strain>
    </source>
</reference>
<sequence>MSVKFKGDFFEKLQRIENELFLRKMTSQAGVIAVNFSKERFRQKNWVDTSQEKWTPRKRKRAGSILVKSGRLKRSIRKISEGKYYVLIGTDVPYAQIHNEGGTIKAAARVRAHSRTRKGRNQPIKVKAHTRQMNAKIPKRQFLGESAVLALRLENHMYDKVTDEIYKK</sequence>
<protein>
    <recommendedName>
        <fullName evidence="3">Phage virion morphogenesis protein</fullName>
    </recommendedName>
</protein>
<dbReference type="Pfam" id="PF05069">
    <property type="entry name" value="Phage_tail_S"/>
    <property type="match status" value="1"/>
</dbReference>
<dbReference type="AlphaFoldDB" id="A0A2H1YHC1"/>
<dbReference type="RefSeq" id="WP_101917439.1">
    <property type="nucleotide sequence ID" value="NZ_OENF01000034.1"/>
</dbReference>
<evidence type="ECO:0000313" key="1">
    <source>
        <dbReference type="EMBL" id="SOS74885.1"/>
    </source>
</evidence>
<dbReference type="InterPro" id="IPR006522">
    <property type="entry name" value="Phage_virion_morphogenesis"/>
</dbReference>
<evidence type="ECO:0000313" key="2">
    <source>
        <dbReference type="Proteomes" id="UP000234211"/>
    </source>
</evidence>
<evidence type="ECO:0008006" key="3">
    <source>
        <dbReference type="Google" id="ProtNLM"/>
    </source>
</evidence>
<gene>
    <name evidence="1" type="ORF">TNO020_40104</name>
</gene>
<name>A0A2H1YHC1_9FLAO</name>
<proteinExistence type="predicted"/>
<keyword evidence="2" id="KW-1185">Reference proteome</keyword>
<dbReference type="OrthoDB" id="964176at2"/>